<dbReference type="OrthoDB" id="8410588at2"/>
<evidence type="ECO:0000313" key="2">
    <source>
        <dbReference type="EMBL" id="RBO97255.1"/>
    </source>
</evidence>
<proteinExistence type="predicted"/>
<evidence type="ECO:0000256" key="1">
    <source>
        <dbReference type="SAM" id="MobiDB-lite"/>
    </source>
</evidence>
<protein>
    <submittedName>
        <fullName evidence="2">Uncharacterized protein</fullName>
    </submittedName>
</protein>
<reference evidence="2 3" key="1">
    <citation type="submission" date="2018-06" db="EMBL/GenBank/DDBJ databases">
        <title>Genomic Encyclopedia of Type Strains, Phase IV (KMG-IV): sequencing the most valuable type-strain genomes for metagenomic binning, comparative biology and taxonomic classification.</title>
        <authorList>
            <person name="Goeker M."/>
        </authorList>
    </citation>
    <scope>NUCLEOTIDE SEQUENCE [LARGE SCALE GENOMIC DNA]</scope>
    <source>
        <strain evidence="2 3">DSM 25619</strain>
    </source>
</reference>
<organism evidence="2 3">
    <name type="scientific">Pseudochrobactrum asaccharolyticum</name>
    <dbReference type="NCBI Taxonomy" id="354351"/>
    <lineage>
        <taxon>Bacteria</taxon>
        <taxon>Pseudomonadati</taxon>
        <taxon>Pseudomonadota</taxon>
        <taxon>Alphaproteobacteria</taxon>
        <taxon>Hyphomicrobiales</taxon>
        <taxon>Brucellaceae</taxon>
        <taxon>Pseudochrobactrum</taxon>
    </lineage>
</organism>
<gene>
    <name evidence="2" type="ORF">DFR47_10236</name>
</gene>
<keyword evidence="3" id="KW-1185">Reference proteome</keyword>
<sequence length="71" mass="7538">MAKSKGGGSNFRSAINGRFVTAKHEQASPRTTVKEARDGGSTQSTYRSAISGRFVTTKHGKASPHTTIKDS</sequence>
<dbReference type="EMBL" id="QNRH01000002">
    <property type="protein sequence ID" value="RBO97255.1"/>
    <property type="molecule type" value="Genomic_DNA"/>
</dbReference>
<dbReference type="Proteomes" id="UP000252893">
    <property type="component" value="Unassembled WGS sequence"/>
</dbReference>
<feature type="compositionally biased region" description="Basic and acidic residues" evidence="1">
    <location>
        <begin position="22"/>
        <end position="38"/>
    </location>
</feature>
<feature type="region of interest" description="Disordered" evidence="1">
    <location>
        <begin position="1"/>
        <end position="45"/>
    </location>
</feature>
<name>A0A366E5A0_9HYPH</name>
<accession>A0A366E5A0</accession>
<comment type="caution">
    <text evidence="2">The sequence shown here is derived from an EMBL/GenBank/DDBJ whole genome shotgun (WGS) entry which is preliminary data.</text>
</comment>
<dbReference type="AlphaFoldDB" id="A0A366E5A0"/>
<dbReference type="RefSeq" id="WP_113943293.1">
    <property type="nucleotide sequence ID" value="NZ_JBHEEG010000012.1"/>
</dbReference>
<evidence type="ECO:0000313" key="3">
    <source>
        <dbReference type="Proteomes" id="UP000252893"/>
    </source>
</evidence>